<feature type="transmembrane region" description="Helical" evidence="8">
    <location>
        <begin position="177"/>
        <end position="199"/>
    </location>
</feature>
<feature type="transmembrane region" description="Helical" evidence="8">
    <location>
        <begin position="228"/>
        <end position="254"/>
    </location>
</feature>
<evidence type="ECO:0000313" key="11">
    <source>
        <dbReference type="EMBL" id="PRZ33552.1"/>
    </source>
</evidence>
<dbReference type="EMBL" id="PVUE01000025">
    <property type="protein sequence ID" value="PRZ33552.1"/>
    <property type="molecule type" value="Genomic_DNA"/>
</dbReference>
<sequence length="590" mass="63823">MSVGQESPVHIVAGAHPGAVGAPPSPGRPGEVRTRRPMISERVKWGIPSFVTLVVLLLVVVLPLAWIFFDSISDPKGDGFTFSNFVDAFSAPEFLRPVWNSIRLSGTVMILCVVIGVPLAWLVARTDLPGAKLMRSAVYISFVLPSLITAVAWVLLASPNSGMLNKLTDSLFGVKPFNVFSMTFLALLISFSLFSYTFIFTVSSLDNVGGEVEEAAAIMGAGRLRRTITIVLPLVLPAILSSMIVTFLQTIALYGAPALIAVPAGQQVITTQLFSFFAFPQRPELAAAYALPLVIFAALLIWLRKRIMGRRSYVTVGGRGGAPYKVKLGAWKWPAAVLSWGFFVIAVLLPAGTLVYMALLRNWTRLGLDLNFDNFNWVFNNGAQAIGNSLEFALWTGTLCMIVGFVVAYLSERRNNLVNRVLAFLTTTPLVVPGMILAIGMLAAYSRPPILIYGTGVILIVAFWVRFMPIAFQNIQPAIAQINPELEQASRIGGAGLVKTMARITVPLAGGAMVSAWIFTFVLSTHEISAAMLLVGIDTQVMPTLVTNLYEQALYGRIAALGVVMVGITMIAVIVGRILASDRFLGKRSK</sequence>
<dbReference type="Pfam" id="PF00528">
    <property type="entry name" value="BPD_transp_1"/>
    <property type="match status" value="2"/>
</dbReference>
<dbReference type="PANTHER" id="PTHR43357">
    <property type="entry name" value="INNER MEMBRANE ABC TRANSPORTER PERMEASE PROTEIN YDCV"/>
    <property type="match status" value="1"/>
</dbReference>
<feature type="transmembrane region" description="Helical" evidence="8">
    <location>
        <begin position="285"/>
        <end position="303"/>
    </location>
</feature>
<keyword evidence="5 8" id="KW-0812">Transmembrane</keyword>
<evidence type="ECO:0000256" key="6">
    <source>
        <dbReference type="ARBA" id="ARBA00022989"/>
    </source>
</evidence>
<keyword evidence="6 8" id="KW-1133">Transmembrane helix</keyword>
<feature type="domain" description="ABC transmembrane type-1" evidence="10">
    <location>
        <begin position="98"/>
        <end position="304"/>
    </location>
</feature>
<dbReference type="Gene3D" id="1.10.3720.10">
    <property type="entry name" value="MetI-like"/>
    <property type="match status" value="2"/>
</dbReference>
<comment type="caution">
    <text evidence="11">The sequence shown here is derived from an EMBL/GenBank/DDBJ whole genome shotgun (WGS) entry which is preliminary data.</text>
</comment>
<feature type="region of interest" description="Disordered" evidence="9">
    <location>
        <begin position="14"/>
        <end position="33"/>
    </location>
</feature>
<evidence type="ECO:0000256" key="8">
    <source>
        <dbReference type="RuleBase" id="RU363032"/>
    </source>
</evidence>
<evidence type="ECO:0000256" key="4">
    <source>
        <dbReference type="ARBA" id="ARBA00022519"/>
    </source>
</evidence>
<comment type="similarity">
    <text evidence="8">Belongs to the binding-protein-dependent transport system permease family.</text>
</comment>
<name>A0A2T0ZB27_9ACTN</name>
<organism evidence="11 12">
    <name type="scientific">Antricoccus suffuscus</name>
    <dbReference type="NCBI Taxonomy" id="1629062"/>
    <lineage>
        <taxon>Bacteria</taxon>
        <taxon>Bacillati</taxon>
        <taxon>Actinomycetota</taxon>
        <taxon>Actinomycetes</taxon>
        <taxon>Geodermatophilales</taxon>
        <taxon>Antricoccaceae</taxon>
        <taxon>Antricoccus</taxon>
    </lineage>
</organism>
<keyword evidence="7 8" id="KW-0472">Membrane</keyword>
<feature type="transmembrane region" description="Helical" evidence="8">
    <location>
        <begin position="422"/>
        <end position="444"/>
    </location>
</feature>
<evidence type="ECO:0000259" key="10">
    <source>
        <dbReference type="PROSITE" id="PS50928"/>
    </source>
</evidence>
<dbReference type="SUPFAM" id="SSF161098">
    <property type="entry name" value="MetI-like"/>
    <property type="match status" value="2"/>
</dbReference>
<dbReference type="OrthoDB" id="5100908at2"/>
<feature type="transmembrane region" description="Helical" evidence="8">
    <location>
        <begin position="45"/>
        <end position="69"/>
    </location>
</feature>
<evidence type="ECO:0000256" key="2">
    <source>
        <dbReference type="ARBA" id="ARBA00022448"/>
    </source>
</evidence>
<evidence type="ECO:0000256" key="5">
    <source>
        <dbReference type="ARBA" id="ARBA00022692"/>
    </source>
</evidence>
<protein>
    <submittedName>
        <fullName evidence="11">Iron(III) transport system permease protein</fullName>
    </submittedName>
</protein>
<evidence type="ECO:0000256" key="9">
    <source>
        <dbReference type="SAM" id="MobiDB-lite"/>
    </source>
</evidence>
<evidence type="ECO:0000256" key="7">
    <source>
        <dbReference type="ARBA" id="ARBA00023136"/>
    </source>
</evidence>
<feature type="transmembrane region" description="Helical" evidence="8">
    <location>
        <begin position="335"/>
        <end position="359"/>
    </location>
</feature>
<feature type="transmembrane region" description="Helical" evidence="8">
    <location>
        <begin position="102"/>
        <end position="124"/>
    </location>
</feature>
<feature type="transmembrane region" description="Helical" evidence="8">
    <location>
        <begin position="136"/>
        <end position="157"/>
    </location>
</feature>
<comment type="subcellular location">
    <subcellularLocation>
        <location evidence="1">Cell inner membrane</location>
        <topology evidence="1">Multi-pass membrane protein</topology>
    </subcellularLocation>
    <subcellularLocation>
        <location evidence="8">Cell membrane</location>
        <topology evidence="8">Multi-pass membrane protein</topology>
    </subcellularLocation>
</comment>
<feature type="transmembrane region" description="Helical" evidence="8">
    <location>
        <begin position="508"/>
        <end position="534"/>
    </location>
</feature>
<dbReference type="CDD" id="cd06261">
    <property type="entry name" value="TM_PBP2"/>
    <property type="match status" value="2"/>
</dbReference>
<evidence type="ECO:0000256" key="1">
    <source>
        <dbReference type="ARBA" id="ARBA00004429"/>
    </source>
</evidence>
<accession>A0A2T0ZB27</accession>
<dbReference type="RefSeq" id="WP_106350891.1">
    <property type="nucleotide sequence ID" value="NZ_PVUE01000025.1"/>
</dbReference>
<dbReference type="PANTHER" id="PTHR43357:SF4">
    <property type="entry name" value="INNER MEMBRANE ABC TRANSPORTER PERMEASE PROTEIN YDCV"/>
    <property type="match status" value="1"/>
</dbReference>
<feature type="transmembrane region" description="Helical" evidence="8">
    <location>
        <begin position="450"/>
        <end position="467"/>
    </location>
</feature>
<dbReference type="InterPro" id="IPR000515">
    <property type="entry name" value="MetI-like"/>
</dbReference>
<reference evidence="11 12" key="1">
    <citation type="submission" date="2018-03" db="EMBL/GenBank/DDBJ databases">
        <title>Genomic Encyclopedia of Archaeal and Bacterial Type Strains, Phase II (KMG-II): from individual species to whole genera.</title>
        <authorList>
            <person name="Goeker M."/>
        </authorList>
    </citation>
    <scope>NUCLEOTIDE SEQUENCE [LARGE SCALE GENOMIC DNA]</scope>
    <source>
        <strain evidence="11 12">DSM 100065</strain>
    </source>
</reference>
<proteinExistence type="inferred from homology"/>
<feature type="transmembrane region" description="Helical" evidence="8">
    <location>
        <begin position="392"/>
        <end position="410"/>
    </location>
</feature>
<evidence type="ECO:0000256" key="3">
    <source>
        <dbReference type="ARBA" id="ARBA00022475"/>
    </source>
</evidence>
<dbReference type="GO" id="GO:0005886">
    <property type="term" value="C:plasma membrane"/>
    <property type="evidence" value="ECO:0007669"/>
    <property type="project" value="UniProtKB-SubCell"/>
</dbReference>
<keyword evidence="12" id="KW-1185">Reference proteome</keyword>
<evidence type="ECO:0000313" key="12">
    <source>
        <dbReference type="Proteomes" id="UP000237752"/>
    </source>
</evidence>
<keyword evidence="3" id="KW-1003">Cell membrane</keyword>
<dbReference type="Proteomes" id="UP000237752">
    <property type="component" value="Unassembled WGS sequence"/>
</dbReference>
<keyword evidence="4" id="KW-0997">Cell inner membrane</keyword>
<feature type="transmembrane region" description="Helical" evidence="8">
    <location>
        <begin position="554"/>
        <end position="580"/>
    </location>
</feature>
<dbReference type="AlphaFoldDB" id="A0A2T0ZB27"/>
<dbReference type="GO" id="GO:0055085">
    <property type="term" value="P:transmembrane transport"/>
    <property type="evidence" value="ECO:0007669"/>
    <property type="project" value="InterPro"/>
</dbReference>
<dbReference type="InterPro" id="IPR035906">
    <property type="entry name" value="MetI-like_sf"/>
</dbReference>
<dbReference type="PROSITE" id="PS50928">
    <property type="entry name" value="ABC_TM1"/>
    <property type="match status" value="2"/>
</dbReference>
<keyword evidence="2 8" id="KW-0813">Transport</keyword>
<feature type="domain" description="ABC transmembrane type-1" evidence="10">
    <location>
        <begin position="386"/>
        <end position="576"/>
    </location>
</feature>
<gene>
    <name evidence="11" type="ORF">CLV47_1258</name>
</gene>